<sequence>MEIDDLLRIWWLGMMVERGIRISLSSFRGIFHYVMVSFLNAAFGEEFRRNSRRRISATKTVHLLPISHGGRDSSGDISGGSGGGDSGSDDDSWSGNEKESRLR</sequence>
<protein>
    <submittedName>
        <fullName evidence="2">Uncharacterized protein</fullName>
    </submittedName>
</protein>
<dbReference type="EMBL" id="JASCZI010090964">
    <property type="protein sequence ID" value="MED6148115.1"/>
    <property type="molecule type" value="Genomic_DNA"/>
</dbReference>
<dbReference type="Proteomes" id="UP001341840">
    <property type="component" value="Unassembled WGS sequence"/>
</dbReference>
<organism evidence="2 3">
    <name type="scientific">Stylosanthes scabra</name>
    <dbReference type="NCBI Taxonomy" id="79078"/>
    <lineage>
        <taxon>Eukaryota</taxon>
        <taxon>Viridiplantae</taxon>
        <taxon>Streptophyta</taxon>
        <taxon>Embryophyta</taxon>
        <taxon>Tracheophyta</taxon>
        <taxon>Spermatophyta</taxon>
        <taxon>Magnoliopsida</taxon>
        <taxon>eudicotyledons</taxon>
        <taxon>Gunneridae</taxon>
        <taxon>Pentapetalae</taxon>
        <taxon>rosids</taxon>
        <taxon>fabids</taxon>
        <taxon>Fabales</taxon>
        <taxon>Fabaceae</taxon>
        <taxon>Papilionoideae</taxon>
        <taxon>50 kb inversion clade</taxon>
        <taxon>dalbergioids sensu lato</taxon>
        <taxon>Dalbergieae</taxon>
        <taxon>Pterocarpus clade</taxon>
        <taxon>Stylosanthes</taxon>
    </lineage>
</organism>
<proteinExistence type="predicted"/>
<evidence type="ECO:0000313" key="2">
    <source>
        <dbReference type="EMBL" id="MED6148115.1"/>
    </source>
</evidence>
<keyword evidence="3" id="KW-1185">Reference proteome</keyword>
<name>A0ABU6TIC4_9FABA</name>
<feature type="region of interest" description="Disordered" evidence="1">
    <location>
        <begin position="65"/>
        <end position="103"/>
    </location>
</feature>
<accession>A0ABU6TIC4</accession>
<feature type="compositionally biased region" description="Gly residues" evidence="1">
    <location>
        <begin position="77"/>
        <end position="86"/>
    </location>
</feature>
<reference evidence="2 3" key="1">
    <citation type="journal article" date="2023" name="Plants (Basel)">
        <title>Bridging the Gap: Combining Genomics and Transcriptomics Approaches to Understand Stylosanthes scabra, an Orphan Legume from the Brazilian Caatinga.</title>
        <authorList>
            <person name="Ferreira-Neto J.R.C."/>
            <person name="da Silva M.D."/>
            <person name="Binneck E."/>
            <person name="de Melo N.F."/>
            <person name="da Silva R.H."/>
            <person name="de Melo A.L.T.M."/>
            <person name="Pandolfi V."/>
            <person name="Bustamante F.O."/>
            <person name="Brasileiro-Vidal A.C."/>
            <person name="Benko-Iseppon A.M."/>
        </authorList>
    </citation>
    <scope>NUCLEOTIDE SEQUENCE [LARGE SCALE GENOMIC DNA]</scope>
    <source>
        <tissue evidence="2">Leaves</tissue>
    </source>
</reference>
<comment type="caution">
    <text evidence="2">The sequence shown here is derived from an EMBL/GenBank/DDBJ whole genome shotgun (WGS) entry which is preliminary data.</text>
</comment>
<gene>
    <name evidence="2" type="ORF">PIB30_050186</name>
</gene>
<evidence type="ECO:0000313" key="3">
    <source>
        <dbReference type="Proteomes" id="UP001341840"/>
    </source>
</evidence>
<evidence type="ECO:0000256" key="1">
    <source>
        <dbReference type="SAM" id="MobiDB-lite"/>
    </source>
</evidence>